<proteinExistence type="predicted"/>
<comment type="caution">
    <text evidence="2">The sequence shown here is derived from an EMBL/GenBank/DDBJ whole genome shotgun (WGS) entry which is preliminary data.</text>
</comment>
<accession>A0A9P7Q0D5</accession>
<feature type="signal peptide" evidence="1">
    <location>
        <begin position="1"/>
        <end position="16"/>
    </location>
</feature>
<sequence length="117" mass="13255">MRAYSLLALLLPLVAANEHRQCYCQTWNSDQEGWIHNEDLTHFVCAKDYYDIAKYDDGKGRCITKPHQRIDGAMWENDCRRIGEVNGYLPFTALGDADNSAPVKKVIHAVGACPNRD</sequence>
<evidence type="ECO:0000313" key="2">
    <source>
        <dbReference type="EMBL" id="KAG6116252.1"/>
    </source>
</evidence>
<protein>
    <submittedName>
        <fullName evidence="2">Uncharacterized protein</fullName>
    </submittedName>
</protein>
<gene>
    <name evidence="2" type="ORF">E4U13_002008</name>
</gene>
<evidence type="ECO:0000313" key="3">
    <source>
        <dbReference type="Proteomes" id="UP000732380"/>
    </source>
</evidence>
<reference evidence="2 3" key="1">
    <citation type="journal article" date="2020" name="bioRxiv">
        <title>Whole genome comparisons of ergot fungi reveals the divergence and evolution of species within the genus Claviceps are the result of varying mechanisms driving genome evolution and host range expansion.</title>
        <authorList>
            <person name="Wyka S.A."/>
            <person name="Mondo S.J."/>
            <person name="Liu M."/>
            <person name="Dettman J."/>
            <person name="Nalam V."/>
            <person name="Broders K.D."/>
        </authorList>
    </citation>
    <scope>NUCLEOTIDE SEQUENCE [LARGE SCALE GENOMIC DNA]</scope>
    <source>
        <strain evidence="2 3">LM576</strain>
    </source>
</reference>
<keyword evidence="1" id="KW-0732">Signal</keyword>
<name>A0A9P7Q0D5_9HYPO</name>
<evidence type="ECO:0000256" key="1">
    <source>
        <dbReference type="SAM" id="SignalP"/>
    </source>
</evidence>
<keyword evidence="3" id="KW-1185">Reference proteome</keyword>
<feature type="chain" id="PRO_5040242640" evidence="1">
    <location>
        <begin position="17"/>
        <end position="117"/>
    </location>
</feature>
<organism evidence="2 3">
    <name type="scientific">Claviceps humidiphila</name>
    <dbReference type="NCBI Taxonomy" id="1294629"/>
    <lineage>
        <taxon>Eukaryota</taxon>
        <taxon>Fungi</taxon>
        <taxon>Dikarya</taxon>
        <taxon>Ascomycota</taxon>
        <taxon>Pezizomycotina</taxon>
        <taxon>Sordariomycetes</taxon>
        <taxon>Hypocreomycetidae</taxon>
        <taxon>Hypocreales</taxon>
        <taxon>Clavicipitaceae</taxon>
        <taxon>Claviceps</taxon>
    </lineage>
</organism>
<dbReference type="AlphaFoldDB" id="A0A9P7Q0D5"/>
<dbReference type="Proteomes" id="UP000732380">
    <property type="component" value="Unassembled WGS sequence"/>
</dbReference>
<dbReference type="EMBL" id="SRQM01000184">
    <property type="protein sequence ID" value="KAG6116252.1"/>
    <property type="molecule type" value="Genomic_DNA"/>
</dbReference>